<dbReference type="PANTHER" id="PTHR10937">
    <property type="entry name" value="GLUCOSAMINE--FRUCTOSE-6-PHOSPHATE AMINOTRANSFERASE, ISOMERIZING"/>
    <property type="match status" value="1"/>
</dbReference>
<sequence>MSSKLVERISEQIVTTNIRDKSLWAAIPASNSMVINDRLTVSATQMVRSVRIFAYLNYCEPKTRREILEFLIKGLQRLEYRGYDSAGVAFDFDDGAIEIIRKPGKVKVLEEAIWNRQDFNLDHQHDVHIGIAHTRWATHGAPSEFNSHPQRSSDNNEFVVVHNGILTNYKDIKQFLIKKGYSFESDTDTEVIAKFMNHVYNKQPNIKFRELVEQVIQQLEGAFALAFKSKHYPGQCVVTRRGSPLLVGIKTKTNLISDHIPIIYSSKGRDE</sequence>
<dbReference type="InterPro" id="IPR029055">
    <property type="entry name" value="Ntn_hydrolases_N"/>
</dbReference>
<organism evidence="8">
    <name type="scientific">Oppiella nova</name>
    <dbReference type="NCBI Taxonomy" id="334625"/>
    <lineage>
        <taxon>Eukaryota</taxon>
        <taxon>Metazoa</taxon>
        <taxon>Ecdysozoa</taxon>
        <taxon>Arthropoda</taxon>
        <taxon>Chelicerata</taxon>
        <taxon>Arachnida</taxon>
        <taxon>Acari</taxon>
        <taxon>Acariformes</taxon>
        <taxon>Sarcoptiformes</taxon>
        <taxon>Oribatida</taxon>
        <taxon>Brachypylina</taxon>
        <taxon>Oppioidea</taxon>
        <taxon>Oppiidae</taxon>
        <taxon>Oppiella</taxon>
    </lineage>
</organism>
<dbReference type="SUPFAM" id="SSF56235">
    <property type="entry name" value="N-terminal nucleophile aminohydrolases (Ntn hydrolases)"/>
    <property type="match status" value="1"/>
</dbReference>
<proteinExistence type="predicted"/>
<protein>
    <recommendedName>
        <fullName evidence="3">glutamine--fructose-6-phosphate transaminase (isomerizing)</fullName>
        <ecNumber evidence="3">2.6.1.16</ecNumber>
    </recommendedName>
</protein>
<reference evidence="8" key="1">
    <citation type="submission" date="2020-11" db="EMBL/GenBank/DDBJ databases">
        <authorList>
            <person name="Tran Van P."/>
        </authorList>
    </citation>
    <scope>NUCLEOTIDE SEQUENCE</scope>
</reference>
<dbReference type="EMBL" id="OC914961">
    <property type="protein sequence ID" value="CAD7637814.1"/>
    <property type="molecule type" value="Genomic_DNA"/>
</dbReference>
<evidence type="ECO:0000256" key="1">
    <source>
        <dbReference type="ARBA" id="ARBA00001031"/>
    </source>
</evidence>
<dbReference type="Proteomes" id="UP000728032">
    <property type="component" value="Unassembled WGS sequence"/>
</dbReference>
<comment type="pathway">
    <text evidence="2">Nucleotide-sugar biosynthesis; UDP-N-acetyl-alpha-D-glucosamine biosynthesis; alpha-D-glucosamine 6-phosphate from D-fructose 6-phosphate: step 1/1.</text>
</comment>
<dbReference type="GO" id="GO:0006002">
    <property type="term" value="P:fructose 6-phosphate metabolic process"/>
    <property type="evidence" value="ECO:0007669"/>
    <property type="project" value="TreeGrafter"/>
</dbReference>
<evidence type="ECO:0000256" key="2">
    <source>
        <dbReference type="ARBA" id="ARBA00004775"/>
    </source>
</evidence>
<keyword evidence="4" id="KW-0032">Aminotransferase</keyword>
<evidence type="ECO:0000313" key="9">
    <source>
        <dbReference type="Proteomes" id="UP000728032"/>
    </source>
</evidence>
<evidence type="ECO:0000256" key="3">
    <source>
        <dbReference type="ARBA" id="ARBA00012916"/>
    </source>
</evidence>
<evidence type="ECO:0000259" key="7">
    <source>
        <dbReference type="PROSITE" id="PS51278"/>
    </source>
</evidence>
<dbReference type="EC" id="2.6.1.16" evidence="3"/>
<keyword evidence="6" id="KW-0315">Glutamine amidotransferase</keyword>
<dbReference type="Pfam" id="PF13522">
    <property type="entry name" value="GATase_6"/>
    <property type="match status" value="1"/>
</dbReference>
<dbReference type="Gene3D" id="3.60.20.10">
    <property type="entry name" value="Glutamine Phosphoribosylpyrophosphate, subunit 1, domain 1"/>
    <property type="match status" value="1"/>
</dbReference>
<keyword evidence="5" id="KW-0808">Transferase</keyword>
<evidence type="ECO:0000256" key="4">
    <source>
        <dbReference type="ARBA" id="ARBA00022576"/>
    </source>
</evidence>
<dbReference type="OrthoDB" id="15235at2759"/>
<gene>
    <name evidence="8" type="ORF">ONB1V03_LOCUS1037</name>
</gene>
<evidence type="ECO:0000313" key="8">
    <source>
        <dbReference type="EMBL" id="CAD7637814.1"/>
    </source>
</evidence>
<dbReference type="GO" id="GO:0006047">
    <property type="term" value="P:UDP-N-acetylglucosamine metabolic process"/>
    <property type="evidence" value="ECO:0007669"/>
    <property type="project" value="TreeGrafter"/>
</dbReference>
<dbReference type="FunFam" id="3.60.20.10:FF:000052">
    <property type="entry name" value="Glutamine--fructose-6-phosphate aminotransferase [isomerizing] 2"/>
    <property type="match status" value="1"/>
</dbReference>
<dbReference type="InterPro" id="IPR017932">
    <property type="entry name" value="GATase_2_dom"/>
</dbReference>
<dbReference type="GO" id="GO:0004360">
    <property type="term" value="F:glutamine-fructose-6-phosphate transaminase (isomerizing) activity"/>
    <property type="evidence" value="ECO:0007669"/>
    <property type="project" value="UniProtKB-EC"/>
</dbReference>
<name>A0A7R9QBA3_9ACAR</name>
<dbReference type="PROSITE" id="PS51278">
    <property type="entry name" value="GATASE_TYPE_2"/>
    <property type="match status" value="1"/>
</dbReference>
<evidence type="ECO:0000256" key="5">
    <source>
        <dbReference type="ARBA" id="ARBA00022679"/>
    </source>
</evidence>
<comment type="catalytic activity">
    <reaction evidence="1">
        <text>D-fructose 6-phosphate + L-glutamine = D-glucosamine 6-phosphate + L-glutamate</text>
        <dbReference type="Rhea" id="RHEA:13237"/>
        <dbReference type="ChEBI" id="CHEBI:29985"/>
        <dbReference type="ChEBI" id="CHEBI:58359"/>
        <dbReference type="ChEBI" id="CHEBI:58725"/>
        <dbReference type="ChEBI" id="CHEBI:61527"/>
        <dbReference type="EC" id="2.6.1.16"/>
    </reaction>
</comment>
<dbReference type="CDD" id="cd00714">
    <property type="entry name" value="GFAT"/>
    <property type="match status" value="1"/>
</dbReference>
<evidence type="ECO:0000256" key="6">
    <source>
        <dbReference type="ARBA" id="ARBA00022962"/>
    </source>
</evidence>
<dbReference type="InterPro" id="IPR047084">
    <property type="entry name" value="GFAT_N"/>
</dbReference>
<accession>A0A7R9QBA3</accession>
<dbReference type="AlphaFoldDB" id="A0A7R9QBA3"/>
<dbReference type="PANTHER" id="PTHR10937:SF0">
    <property type="entry name" value="GLUTAMINE--FRUCTOSE-6-PHOSPHATE TRANSAMINASE (ISOMERIZING)"/>
    <property type="match status" value="1"/>
</dbReference>
<feature type="domain" description="Glutamine amidotransferase type-2" evidence="7">
    <location>
        <begin position="50"/>
        <end position="271"/>
    </location>
</feature>
<dbReference type="GO" id="GO:0006487">
    <property type="term" value="P:protein N-linked glycosylation"/>
    <property type="evidence" value="ECO:0007669"/>
    <property type="project" value="TreeGrafter"/>
</dbReference>
<keyword evidence="9" id="KW-1185">Reference proteome</keyword>
<dbReference type="EMBL" id="CAJPVJ010000136">
    <property type="protein sequence ID" value="CAG2161417.1"/>
    <property type="molecule type" value="Genomic_DNA"/>
</dbReference>